<dbReference type="CDD" id="cd03220">
    <property type="entry name" value="ABC_KpsT_Wzt"/>
    <property type="match status" value="1"/>
</dbReference>
<gene>
    <name evidence="6" type="ORF">ENN90_03910</name>
</gene>
<dbReference type="InterPro" id="IPR050683">
    <property type="entry name" value="Bact_Polysacc_Export_ATP-bd"/>
</dbReference>
<dbReference type="Pfam" id="PF00005">
    <property type="entry name" value="ABC_tran"/>
    <property type="match status" value="1"/>
</dbReference>
<dbReference type="SMART" id="SM00382">
    <property type="entry name" value="AAA"/>
    <property type="match status" value="1"/>
</dbReference>
<dbReference type="AlphaFoldDB" id="A0A831L9Y5"/>
<sequence>MPDIITLRVNNLSKTYKLYGSRYHVLGELVHPLRKKYHTKFHALKNISFQLSGGEVLGIIGRNGSGKSTLLKILASVVTPTSGTFEINGRFSALLELGGGFNKDMTGVENVYFLGGIQGYSKGEMKERLKEILDFAEIGEYAWQPVKTYSSGMYVRLAFSVAIHIDPEILIVDEALAVGDLRFQQKCFRRIREFKEASKTIVICTHNLGAVNQFCTRAMWLHRGEIKLEGTPKEVTNAYIAFMNSANQLQKGLPEKDFSGVFALSGIFSRLSEKYPDAQWVDPEKFDSSGNGRLQILVAGMMDALTGKPVGTVKKGTRVRIVVLLQAVSEIKNSGFELLLNDRHGALVFRINSFHFRQLVQVGKEPVMLAVEFEFPAIANGRYTLSMVALCRENQETKAMHQVHDAFILNVSEQDVRYSQGGMMVLENADFSVEQSSAV</sequence>
<keyword evidence="4 6" id="KW-0067">ATP-binding</keyword>
<evidence type="ECO:0000256" key="1">
    <source>
        <dbReference type="ARBA" id="ARBA00005417"/>
    </source>
</evidence>
<dbReference type="PROSITE" id="PS50893">
    <property type="entry name" value="ABC_TRANSPORTER_2"/>
    <property type="match status" value="1"/>
</dbReference>
<accession>A0A831L9Y5</accession>
<dbReference type="PANTHER" id="PTHR46743:SF2">
    <property type="entry name" value="TEICHOIC ACIDS EXPORT ATP-BINDING PROTEIN TAGH"/>
    <property type="match status" value="1"/>
</dbReference>
<evidence type="ECO:0000256" key="3">
    <source>
        <dbReference type="ARBA" id="ARBA00022741"/>
    </source>
</evidence>
<dbReference type="SUPFAM" id="SSF52540">
    <property type="entry name" value="P-loop containing nucleoside triphosphate hydrolases"/>
    <property type="match status" value="1"/>
</dbReference>
<dbReference type="InterPro" id="IPR003439">
    <property type="entry name" value="ABC_transporter-like_ATP-bd"/>
</dbReference>
<dbReference type="InterPro" id="IPR027417">
    <property type="entry name" value="P-loop_NTPase"/>
</dbReference>
<dbReference type="GO" id="GO:0140359">
    <property type="term" value="F:ABC-type transporter activity"/>
    <property type="evidence" value="ECO:0007669"/>
    <property type="project" value="InterPro"/>
</dbReference>
<reference evidence="6" key="1">
    <citation type="journal article" date="2020" name="mSystems">
        <title>Genome- and Community-Level Interaction Insights into Carbon Utilization and Element Cycling Functions of Hydrothermarchaeota in Hydrothermal Sediment.</title>
        <authorList>
            <person name="Zhou Z."/>
            <person name="Liu Y."/>
            <person name="Xu W."/>
            <person name="Pan J."/>
            <person name="Luo Z.H."/>
            <person name="Li M."/>
        </authorList>
    </citation>
    <scope>NUCLEOTIDE SEQUENCE [LARGE SCALE GENOMIC DNA]</scope>
    <source>
        <strain evidence="6">SpSt-1217</strain>
    </source>
</reference>
<dbReference type="InterPro" id="IPR003593">
    <property type="entry name" value="AAA+_ATPase"/>
</dbReference>
<dbReference type="GO" id="GO:0016887">
    <property type="term" value="F:ATP hydrolysis activity"/>
    <property type="evidence" value="ECO:0007669"/>
    <property type="project" value="InterPro"/>
</dbReference>
<feature type="domain" description="ABC transporter" evidence="5">
    <location>
        <begin position="7"/>
        <end position="248"/>
    </location>
</feature>
<dbReference type="Gene3D" id="3.40.50.300">
    <property type="entry name" value="P-loop containing nucleotide triphosphate hydrolases"/>
    <property type="match status" value="1"/>
</dbReference>
<name>A0A831L9Y5_9BACT</name>
<dbReference type="CDD" id="cd10147">
    <property type="entry name" value="Wzt_C-like"/>
    <property type="match status" value="1"/>
</dbReference>
<comment type="similarity">
    <text evidence="1">Belongs to the ABC transporter superfamily.</text>
</comment>
<dbReference type="InterPro" id="IPR015860">
    <property type="entry name" value="ABC_transpr_TagH-like"/>
</dbReference>
<protein>
    <submittedName>
        <fullName evidence="6">ABC transporter ATP-binding protein</fullName>
    </submittedName>
</protein>
<dbReference type="EMBL" id="DSDK01000220">
    <property type="protein sequence ID" value="HDR50754.1"/>
    <property type="molecule type" value="Genomic_DNA"/>
</dbReference>
<comment type="caution">
    <text evidence="6">The sequence shown here is derived from an EMBL/GenBank/DDBJ whole genome shotgun (WGS) entry which is preliminary data.</text>
</comment>
<dbReference type="Proteomes" id="UP000886047">
    <property type="component" value="Unassembled WGS sequence"/>
</dbReference>
<keyword evidence="2" id="KW-0813">Transport</keyword>
<evidence type="ECO:0000256" key="2">
    <source>
        <dbReference type="ARBA" id="ARBA00022448"/>
    </source>
</evidence>
<keyword evidence="3" id="KW-0547">Nucleotide-binding</keyword>
<evidence type="ECO:0000313" key="6">
    <source>
        <dbReference type="EMBL" id="HDR50754.1"/>
    </source>
</evidence>
<dbReference type="Pfam" id="PF14524">
    <property type="entry name" value="Wzt_C"/>
    <property type="match status" value="1"/>
</dbReference>
<dbReference type="Gene3D" id="2.70.50.60">
    <property type="entry name" value="abc- transporter (atp binding component) like domain"/>
    <property type="match status" value="1"/>
</dbReference>
<organism evidence="6">
    <name type="scientific">Mariniphaga anaerophila</name>
    <dbReference type="NCBI Taxonomy" id="1484053"/>
    <lineage>
        <taxon>Bacteria</taxon>
        <taxon>Pseudomonadati</taxon>
        <taxon>Bacteroidota</taxon>
        <taxon>Bacteroidia</taxon>
        <taxon>Marinilabiliales</taxon>
        <taxon>Prolixibacteraceae</taxon>
        <taxon>Mariniphaga</taxon>
    </lineage>
</organism>
<dbReference type="GO" id="GO:0005524">
    <property type="term" value="F:ATP binding"/>
    <property type="evidence" value="ECO:0007669"/>
    <property type="project" value="UniProtKB-KW"/>
</dbReference>
<dbReference type="InterPro" id="IPR029439">
    <property type="entry name" value="Wzt_C"/>
</dbReference>
<dbReference type="PANTHER" id="PTHR46743">
    <property type="entry name" value="TEICHOIC ACIDS EXPORT ATP-BINDING PROTEIN TAGH"/>
    <property type="match status" value="1"/>
</dbReference>
<dbReference type="GO" id="GO:0016020">
    <property type="term" value="C:membrane"/>
    <property type="evidence" value="ECO:0007669"/>
    <property type="project" value="InterPro"/>
</dbReference>
<evidence type="ECO:0000256" key="4">
    <source>
        <dbReference type="ARBA" id="ARBA00022840"/>
    </source>
</evidence>
<proteinExistence type="inferred from homology"/>
<evidence type="ECO:0000259" key="5">
    <source>
        <dbReference type="PROSITE" id="PS50893"/>
    </source>
</evidence>